<proteinExistence type="predicted"/>
<accession>A0A1X1TN47</accession>
<protein>
    <submittedName>
        <fullName evidence="1">Uncharacterized protein</fullName>
    </submittedName>
</protein>
<dbReference type="RefSeq" id="WP_085231651.1">
    <property type="nucleotide sequence ID" value="NZ_AP022613.1"/>
</dbReference>
<gene>
    <name evidence="1" type="ORF">MCNS_19060</name>
</gene>
<evidence type="ECO:0000313" key="2">
    <source>
        <dbReference type="Proteomes" id="UP000467385"/>
    </source>
</evidence>
<name>A0A1X1TN47_9MYCO</name>
<reference evidence="1 2" key="1">
    <citation type="journal article" date="2019" name="Emerg. Microbes Infect.">
        <title>Comprehensive subspecies identification of 175 nontuberculous mycobacteria species based on 7547 genomic profiles.</title>
        <authorList>
            <person name="Matsumoto Y."/>
            <person name="Kinjo T."/>
            <person name="Motooka D."/>
            <person name="Nabeya D."/>
            <person name="Jung N."/>
            <person name="Uechi K."/>
            <person name="Horii T."/>
            <person name="Iida T."/>
            <person name="Fujita J."/>
            <person name="Nakamura S."/>
        </authorList>
    </citation>
    <scope>NUCLEOTIDE SEQUENCE [LARGE SCALE GENOMIC DNA]</scope>
    <source>
        <strain evidence="1 2">JCM 14738</strain>
    </source>
</reference>
<sequence>MHTQSLPTAGDFGGQCLIGECGFDAELLLPSSTYHGLQKFGSFIFGSWRDGDGNLRRAIRAVFAESSPVRHLFVAAPGGQLQSVEHAEHQLWSGTTAVQQARSSVLFRSIGAGPGEAFTFEHQAEACHWMDAELLDVAGRLVGPAVQWFNTWAGGACLAVTAKYRTSGTFLGAPVQGFVGHEIHYFPTGANWIASPYGQGREFCWQHVANEYDDGTLVQASFAYGADGWGFAMLHDEAGTFHAATDVRATATVRPNGFPETVNYHFLNQSWTWRIDPQGERPVLMPGVPIGADGTCQRDDDQRMVRYSLGNSDWWTDGRAQPIISG</sequence>
<dbReference type="AlphaFoldDB" id="A0A1X1TN47"/>
<evidence type="ECO:0000313" key="1">
    <source>
        <dbReference type="EMBL" id="BBZ38843.1"/>
    </source>
</evidence>
<dbReference type="Proteomes" id="UP000467385">
    <property type="component" value="Chromosome"/>
</dbReference>
<dbReference type="OrthoDB" id="4578687at2"/>
<dbReference type="STRING" id="44010.AWC00_05560"/>
<keyword evidence="2" id="KW-1185">Reference proteome</keyword>
<dbReference type="EMBL" id="AP022613">
    <property type="protein sequence ID" value="BBZ38843.1"/>
    <property type="molecule type" value="Genomic_DNA"/>
</dbReference>
<organism evidence="1 2">
    <name type="scientific">Mycobacterium conspicuum</name>
    <dbReference type="NCBI Taxonomy" id="44010"/>
    <lineage>
        <taxon>Bacteria</taxon>
        <taxon>Bacillati</taxon>
        <taxon>Actinomycetota</taxon>
        <taxon>Actinomycetes</taxon>
        <taxon>Mycobacteriales</taxon>
        <taxon>Mycobacteriaceae</taxon>
        <taxon>Mycobacterium</taxon>
    </lineage>
</organism>